<dbReference type="KEGG" id="tav:G4V39_00830"/>
<evidence type="ECO:0000313" key="2">
    <source>
        <dbReference type="Proteomes" id="UP000502179"/>
    </source>
</evidence>
<proteinExistence type="predicted"/>
<dbReference type="Proteomes" id="UP000502179">
    <property type="component" value="Chromosome"/>
</dbReference>
<gene>
    <name evidence="1" type="ORF">G4V39_00830</name>
</gene>
<keyword evidence="2" id="KW-1185">Reference proteome</keyword>
<organism evidence="1 2">
    <name type="scientific">Thermosulfuriphilus ammonigenes</name>
    <dbReference type="NCBI Taxonomy" id="1936021"/>
    <lineage>
        <taxon>Bacteria</taxon>
        <taxon>Pseudomonadati</taxon>
        <taxon>Thermodesulfobacteriota</taxon>
        <taxon>Thermodesulfobacteria</taxon>
        <taxon>Thermodesulfobacteriales</taxon>
        <taxon>Thermodesulfobacteriaceae</taxon>
        <taxon>Thermosulfuriphilus</taxon>
    </lineage>
</organism>
<evidence type="ECO:0000313" key="1">
    <source>
        <dbReference type="EMBL" id="QIJ70902.1"/>
    </source>
</evidence>
<dbReference type="EMBL" id="CP048877">
    <property type="protein sequence ID" value="QIJ70902.1"/>
    <property type="molecule type" value="Genomic_DNA"/>
</dbReference>
<reference evidence="1 2" key="1">
    <citation type="submission" date="2020-02" db="EMBL/GenBank/DDBJ databases">
        <title>Genome analysis of Thermosulfuriphilus ammonigenes ST65T, an anaerobic thermophilic chemolithoautotrophic bacterium isolated from a deep-sea hydrothermal vent.</title>
        <authorList>
            <person name="Slobodkina G."/>
            <person name="Allioux M."/>
            <person name="Merkel A."/>
            <person name="Alain K."/>
            <person name="Jebbar M."/>
            <person name="Slobodkin A."/>
        </authorList>
    </citation>
    <scope>NUCLEOTIDE SEQUENCE [LARGE SCALE GENOMIC DNA]</scope>
    <source>
        <strain evidence="1 2">ST65</strain>
    </source>
</reference>
<dbReference type="RefSeq" id="WP_166031125.1">
    <property type="nucleotide sequence ID" value="NZ_CP048877.1"/>
</dbReference>
<dbReference type="AlphaFoldDB" id="A0A6G7PTC4"/>
<accession>A0A6G7PTC4</accession>
<name>A0A6G7PTC4_9BACT</name>
<protein>
    <submittedName>
        <fullName evidence="1">Uncharacterized protein</fullName>
    </submittedName>
</protein>
<sequence>MECRRLKQLVRDWYHQVMEDALAPARMMEFIKRHIERCPVCQTDQALPNEIEKIRELVRAPAPTDEEEKLA</sequence>